<dbReference type="AlphaFoldDB" id="A0A0A9DKC3"/>
<feature type="compositionally biased region" description="Polar residues" evidence="1">
    <location>
        <begin position="46"/>
        <end position="59"/>
    </location>
</feature>
<reference evidence="2" key="1">
    <citation type="submission" date="2014-09" db="EMBL/GenBank/DDBJ databases">
        <authorList>
            <person name="Magalhaes I.L.F."/>
            <person name="Oliveira U."/>
            <person name="Santos F.R."/>
            <person name="Vidigal T.H.D.A."/>
            <person name="Brescovit A.D."/>
            <person name="Santos A.J."/>
        </authorList>
    </citation>
    <scope>NUCLEOTIDE SEQUENCE</scope>
    <source>
        <tissue evidence="2">Shoot tissue taken approximately 20 cm above the soil surface</tissue>
    </source>
</reference>
<evidence type="ECO:0000256" key="1">
    <source>
        <dbReference type="SAM" id="MobiDB-lite"/>
    </source>
</evidence>
<name>A0A0A9DKC3_ARUDO</name>
<evidence type="ECO:0000313" key="2">
    <source>
        <dbReference type="EMBL" id="JAD88271.1"/>
    </source>
</evidence>
<organism evidence="2">
    <name type="scientific">Arundo donax</name>
    <name type="common">Giant reed</name>
    <name type="synonym">Donax arundinaceus</name>
    <dbReference type="NCBI Taxonomy" id="35708"/>
    <lineage>
        <taxon>Eukaryota</taxon>
        <taxon>Viridiplantae</taxon>
        <taxon>Streptophyta</taxon>
        <taxon>Embryophyta</taxon>
        <taxon>Tracheophyta</taxon>
        <taxon>Spermatophyta</taxon>
        <taxon>Magnoliopsida</taxon>
        <taxon>Liliopsida</taxon>
        <taxon>Poales</taxon>
        <taxon>Poaceae</taxon>
        <taxon>PACMAD clade</taxon>
        <taxon>Arundinoideae</taxon>
        <taxon>Arundineae</taxon>
        <taxon>Arundo</taxon>
    </lineage>
</organism>
<proteinExistence type="predicted"/>
<dbReference type="EMBL" id="GBRH01209624">
    <property type="protein sequence ID" value="JAD88271.1"/>
    <property type="molecule type" value="Transcribed_RNA"/>
</dbReference>
<feature type="region of interest" description="Disordered" evidence="1">
    <location>
        <begin position="31"/>
        <end position="59"/>
    </location>
</feature>
<protein>
    <submittedName>
        <fullName evidence="2">Uncharacterized protein</fullName>
    </submittedName>
</protein>
<accession>A0A0A9DKC3</accession>
<reference evidence="2" key="2">
    <citation type="journal article" date="2015" name="Data Brief">
        <title>Shoot transcriptome of the giant reed, Arundo donax.</title>
        <authorList>
            <person name="Barrero R.A."/>
            <person name="Guerrero F.D."/>
            <person name="Moolhuijzen P."/>
            <person name="Goolsby J.A."/>
            <person name="Tidwell J."/>
            <person name="Bellgard S.E."/>
            <person name="Bellgard M.I."/>
        </authorList>
    </citation>
    <scope>NUCLEOTIDE SEQUENCE</scope>
    <source>
        <tissue evidence="2">Shoot tissue taken approximately 20 cm above the soil surface</tissue>
    </source>
</reference>
<sequence>MEAHGVVDLDEEHEVAASRCTAASPTLSCPATLTSGRHRSMPEGSSAWQWTPTTPDWSC</sequence>